<keyword evidence="6" id="KW-0145">Chemotaxis</keyword>
<dbReference type="InterPro" id="IPR028263">
    <property type="entry name" value="FliG_N"/>
</dbReference>
<dbReference type="STRING" id="1029756.W911_10340"/>
<evidence type="ECO:0000256" key="4">
    <source>
        <dbReference type="ARBA" id="ARBA00021870"/>
    </source>
</evidence>
<evidence type="ECO:0000259" key="12">
    <source>
        <dbReference type="Pfam" id="PF14841"/>
    </source>
</evidence>
<dbReference type="InterPro" id="IPR032779">
    <property type="entry name" value="FliG_M"/>
</dbReference>
<dbReference type="GO" id="GO:0006935">
    <property type="term" value="P:chemotaxis"/>
    <property type="evidence" value="ECO:0007669"/>
    <property type="project" value="UniProtKB-KW"/>
</dbReference>
<evidence type="ECO:0000259" key="11">
    <source>
        <dbReference type="Pfam" id="PF01706"/>
    </source>
</evidence>
<dbReference type="GO" id="GO:0005886">
    <property type="term" value="C:plasma membrane"/>
    <property type="evidence" value="ECO:0007669"/>
    <property type="project" value="UniProtKB-SubCell"/>
</dbReference>
<feature type="domain" description="Flagellar motor switch protein FliG C-terminal" evidence="11">
    <location>
        <begin position="199"/>
        <end position="304"/>
    </location>
</feature>
<keyword evidence="14" id="KW-0966">Cell projection</keyword>
<feature type="domain" description="Flagellar motor switch protein FliG N-terminal" evidence="13">
    <location>
        <begin position="2"/>
        <end position="86"/>
    </location>
</feature>
<dbReference type="GO" id="GO:0071973">
    <property type="term" value="P:bacterial-type flagellum-dependent cell motility"/>
    <property type="evidence" value="ECO:0007669"/>
    <property type="project" value="InterPro"/>
</dbReference>
<evidence type="ECO:0000256" key="5">
    <source>
        <dbReference type="ARBA" id="ARBA00022475"/>
    </source>
</evidence>
<evidence type="ECO:0000256" key="8">
    <source>
        <dbReference type="ARBA" id="ARBA00023136"/>
    </source>
</evidence>
<comment type="subcellular location">
    <subcellularLocation>
        <location evidence="1">Bacterial flagellum basal body</location>
    </subcellularLocation>
    <subcellularLocation>
        <location evidence="2">Cell membrane</location>
        <topology evidence="2">Peripheral membrane protein</topology>
        <orientation evidence="2">Cytoplasmic side</orientation>
    </subcellularLocation>
</comment>
<feature type="domain" description="Flagellar motor switch protein FliG middle" evidence="12">
    <location>
        <begin position="99"/>
        <end position="158"/>
    </location>
</feature>
<evidence type="ECO:0000256" key="3">
    <source>
        <dbReference type="ARBA" id="ARBA00010299"/>
    </source>
</evidence>
<dbReference type="PANTHER" id="PTHR30534:SF0">
    <property type="entry name" value="FLAGELLAR MOTOR SWITCH PROTEIN FLIG"/>
    <property type="match status" value="1"/>
</dbReference>
<dbReference type="Gene3D" id="1.10.220.30">
    <property type="match status" value="3"/>
</dbReference>
<comment type="similarity">
    <text evidence="3">Belongs to the FliG family.</text>
</comment>
<accession>V5SCS1</accession>
<keyword evidence="14" id="KW-0969">Cilium</keyword>
<dbReference type="Pfam" id="PF14842">
    <property type="entry name" value="FliG_N"/>
    <property type="match status" value="1"/>
</dbReference>
<proteinExistence type="inferred from homology"/>
<keyword evidence="15" id="KW-1185">Reference proteome</keyword>
<keyword evidence="14" id="KW-0282">Flagellum</keyword>
<keyword evidence="5" id="KW-1003">Cell membrane</keyword>
<dbReference type="HOGENOM" id="CLU_047835_0_1_5"/>
<dbReference type="PATRIC" id="fig|1029756.8.peg.2151"/>
<sequence>MNRQIATRVLQHFDEDEVKIVAQAVNDLGSVPKDTVDGIIEEFAHEIKYGSTLTATTEKIQGLLEGVFSPDQIAAIIAQTGSKSAGAVWKKLHEIQEAALTQYLMKEHPQVIALVLSRADAATSASLLKMLPRALSHDIVGRMLSLRPVAERPLALLEISFLQDLVLNGRRDSDLSPHTRVAQVINKMDRKVMDECLQAIASSNEKDAELIRQQLFTFDDLGKLAPAALVTVLDTVSPDVVVKALYGIAKAFREQILQAVPSRSRRAIEAEIEGGPTPSTRNAVKAQRVIADIALELIERGVIEVGGEDAEDDEPTT</sequence>
<reference evidence="14 15" key="1">
    <citation type="journal article" date="2014" name="Genome Announc.">
        <title>Complete Genome Sequence of Hyphomicrobium nitrativorans Strain NL23, a Denitrifying Bacterium Isolated from Biofilm of a Methanol-Fed Denitrification System Treating Seawater at the Montreal Biodome.</title>
        <authorList>
            <person name="Martineau C."/>
            <person name="Villeneuve C."/>
            <person name="Mauffrey F."/>
            <person name="Villemur R."/>
        </authorList>
    </citation>
    <scope>NUCLEOTIDE SEQUENCE [LARGE SCALE GENOMIC DNA]</scope>
    <source>
        <strain evidence="14">NL23</strain>
    </source>
</reference>
<protein>
    <recommendedName>
        <fullName evidence="4">Flagellar motor switch protein FliG</fullName>
    </recommendedName>
</protein>
<dbReference type="GO" id="GO:0009425">
    <property type="term" value="C:bacterial-type flagellum basal body"/>
    <property type="evidence" value="ECO:0007669"/>
    <property type="project" value="UniProtKB-SubCell"/>
</dbReference>
<organism evidence="14 15">
    <name type="scientific">Hyphomicrobium nitrativorans NL23</name>
    <dbReference type="NCBI Taxonomy" id="1029756"/>
    <lineage>
        <taxon>Bacteria</taxon>
        <taxon>Pseudomonadati</taxon>
        <taxon>Pseudomonadota</taxon>
        <taxon>Alphaproteobacteria</taxon>
        <taxon>Hyphomicrobiales</taxon>
        <taxon>Hyphomicrobiaceae</taxon>
        <taxon>Hyphomicrobium</taxon>
    </lineage>
</organism>
<evidence type="ECO:0000256" key="2">
    <source>
        <dbReference type="ARBA" id="ARBA00004413"/>
    </source>
</evidence>
<dbReference type="InterPro" id="IPR023087">
    <property type="entry name" value="Flg_Motor_Flig_C"/>
</dbReference>
<evidence type="ECO:0000256" key="9">
    <source>
        <dbReference type="ARBA" id="ARBA00023143"/>
    </source>
</evidence>
<evidence type="ECO:0000256" key="7">
    <source>
        <dbReference type="ARBA" id="ARBA00022779"/>
    </source>
</evidence>
<name>V5SCS1_9HYPH</name>
<keyword evidence="8" id="KW-0472">Membrane</keyword>
<dbReference type="SUPFAM" id="SSF48029">
    <property type="entry name" value="FliG"/>
    <property type="match status" value="2"/>
</dbReference>
<evidence type="ECO:0000256" key="6">
    <source>
        <dbReference type="ARBA" id="ARBA00022500"/>
    </source>
</evidence>
<dbReference type="AlphaFoldDB" id="V5SCS1"/>
<keyword evidence="9" id="KW-0975">Bacterial flagellum</keyword>
<evidence type="ECO:0000256" key="10">
    <source>
        <dbReference type="ARBA" id="ARBA00025598"/>
    </source>
</evidence>
<keyword evidence="7" id="KW-0283">Flagellar rotation</keyword>
<dbReference type="GO" id="GO:0003774">
    <property type="term" value="F:cytoskeletal motor activity"/>
    <property type="evidence" value="ECO:0007669"/>
    <property type="project" value="InterPro"/>
</dbReference>
<dbReference type="PANTHER" id="PTHR30534">
    <property type="entry name" value="FLAGELLAR MOTOR SWITCH PROTEIN FLIG"/>
    <property type="match status" value="1"/>
</dbReference>
<dbReference type="Pfam" id="PF14841">
    <property type="entry name" value="FliG_M"/>
    <property type="match status" value="1"/>
</dbReference>
<evidence type="ECO:0000313" key="15">
    <source>
        <dbReference type="Proteomes" id="UP000018542"/>
    </source>
</evidence>
<comment type="function">
    <text evidence="10">FliG is one of three proteins (FliG, FliN, FliM) that forms the rotor-mounted switch complex (C ring), located at the base of the basal body. This complex interacts with the CheY and CheZ chemotaxis proteins, in addition to contacting components of the motor that determine the direction of flagellar rotation.</text>
</comment>
<gene>
    <name evidence="14" type="ORF">W911_10340</name>
</gene>
<dbReference type="Pfam" id="PF01706">
    <property type="entry name" value="FliG_C"/>
    <property type="match status" value="1"/>
</dbReference>
<dbReference type="Proteomes" id="UP000018542">
    <property type="component" value="Chromosome"/>
</dbReference>
<evidence type="ECO:0000256" key="1">
    <source>
        <dbReference type="ARBA" id="ARBA00004117"/>
    </source>
</evidence>
<dbReference type="EMBL" id="CP006912">
    <property type="protein sequence ID" value="AHB48701.1"/>
    <property type="molecule type" value="Genomic_DNA"/>
</dbReference>
<dbReference type="KEGG" id="hni:W911_10340"/>
<dbReference type="InterPro" id="IPR011002">
    <property type="entry name" value="FliG_a-hlx"/>
</dbReference>
<evidence type="ECO:0000313" key="14">
    <source>
        <dbReference type="EMBL" id="AHB48701.1"/>
    </source>
</evidence>
<dbReference type="InterPro" id="IPR000090">
    <property type="entry name" value="Flg_Motor_Flig"/>
</dbReference>
<evidence type="ECO:0000259" key="13">
    <source>
        <dbReference type="Pfam" id="PF14842"/>
    </source>
</evidence>
<dbReference type="PRINTS" id="PR00954">
    <property type="entry name" value="FLGMOTORFLIG"/>
</dbReference>